<dbReference type="Gene3D" id="1.10.10.1340">
    <property type="entry name" value="Mediator of RNA polymerase II, submodule Med31 (Soh1)"/>
    <property type="match status" value="1"/>
</dbReference>
<dbReference type="AlphaFoldDB" id="A0AAE0TRJ1"/>
<evidence type="ECO:0000256" key="1">
    <source>
        <dbReference type="ARBA" id="ARBA00004123"/>
    </source>
</evidence>
<dbReference type="GeneID" id="89967294"/>
<evidence type="ECO:0000256" key="7">
    <source>
        <dbReference type="ARBA" id="ARBA00023163"/>
    </source>
</evidence>
<evidence type="ECO:0000256" key="10">
    <source>
        <dbReference type="RuleBase" id="RU364129"/>
    </source>
</evidence>
<protein>
    <recommendedName>
        <fullName evidence="4 10">Mediator of RNA polymerase II transcription subunit 31</fullName>
    </recommendedName>
</protein>
<evidence type="ECO:0000256" key="8">
    <source>
        <dbReference type="ARBA" id="ARBA00023242"/>
    </source>
</evidence>
<reference evidence="11" key="1">
    <citation type="submission" date="2023-07" db="EMBL/GenBank/DDBJ databases">
        <title>Black Yeasts Isolated from many extreme environments.</title>
        <authorList>
            <person name="Coleine C."/>
            <person name="Stajich J.E."/>
            <person name="Selbmann L."/>
        </authorList>
    </citation>
    <scope>NUCLEOTIDE SEQUENCE</scope>
    <source>
        <strain evidence="11">CCFEE 5485</strain>
    </source>
</reference>
<accession>A0AAE0TRJ1</accession>
<dbReference type="Pfam" id="PF05669">
    <property type="entry name" value="Med31"/>
    <property type="match status" value="1"/>
</dbReference>
<name>A0AAE0TRJ1_9PEZI</name>
<evidence type="ECO:0000256" key="3">
    <source>
        <dbReference type="ARBA" id="ARBA00011837"/>
    </source>
</evidence>
<evidence type="ECO:0000256" key="2">
    <source>
        <dbReference type="ARBA" id="ARBA00006378"/>
    </source>
</evidence>
<comment type="similarity">
    <text evidence="2 10">Belongs to the Mediator complex subunit 31 family.</text>
</comment>
<keyword evidence="12" id="KW-1185">Reference proteome</keyword>
<dbReference type="FunFam" id="1.10.10.1340:FF:000002">
    <property type="entry name" value="Mediator of RNA polymerase II transcription subunit 31"/>
    <property type="match status" value="1"/>
</dbReference>
<comment type="subunit">
    <text evidence="3 10">Component of the Mediator complex.</text>
</comment>
<evidence type="ECO:0000256" key="5">
    <source>
        <dbReference type="ARBA" id="ARBA00023015"/>
    </source>
</evidence>
<evidence type="ECO:0000256" key="6">
    <source>
        <dbReference type="ARBA" id="ARBA00023159"/>
    </source>
</evidence>
<sequence length="116" mass="13503">MAEANVNGTKSRDVNWFAVHQRFDIECEFVQSLSNPHYILHLAANKYFDDATFVAYLKYLEYFRQPEYIKYLLYPGPTLRALELLQQEQFRKDALNPALIEQVLQEGMEAAATGPR</sequence>
<dbReference type="RefSeq" id="XP_064689731.1">
    <property type="nucleotide sequence ID" value="XM_064842734.1"/>
</dbReference>
<evidence type="ECO:0000256" key="9">
    <source>
        <dbReference type="ARBA" id="ARBA00025687"/>
    </source>
</evidence>
<evidence type="ECO:0000256" key="4">
    <source>
        <dbReference type="ARBA" id="ARBA00019660"/>
    </source>
</evidence>
<dbReference type="InterPro" id="IPR008831">
    <property type="entry name" value="Mediator_Med31"/>
</dbReference>
<keyword evidence="5 10" id="KW-0805">Transcription regulation</keyword>
<comment type="function">
    <text evidence="9 10">Component of the Mediator complex, a coactivator involved in the regulated transcription of nearly all RNA polymerase II-dependent genes. Mediator functions as a bridge to convey information from gene-specific regulatory proteins to the basal RNA polymerase II transcription machinery. Mediator is recruited to promoters by direct interactions with regulatory proteins and serves as a scaffold for the assembly of a functional preinitiation complex with RNA polymerase II and the general transcription factors.</text>
</comment>
<evidence type="ECO:0000313" key="12">
    <source>
        <dbReference type="Proteomes" id="UP001274830"/>
    </source>
</evidence>
<comment type="subcellular location">
    <subcellularLocation>
        <location evidence="1 10">Nucleus</location>
    </subcellularLocation>
</comment>
<dbReference type="GO" id="GO:0006355">
    <property type="term" value="P:regulation of DNA-templated transcription"/>
    <property type="evidence" value="ECO:0007669"/>
    <property type="project" value="InterPro"/>
</dbReference>
<dbReference type="InterPro" id="IPR038089">
    <property type="entry name" value="Med31_sf"/>
</dbReference>
<evidence type="ECO:0000313" key="11">
    <source>
        <dbReference type="EMBL" id="KAK3670233.1"/>
    </source>
</evidence>
<dbReference type="EMBL" id="JAUTXT010000060">
    <property type="protein sequence ID" value="KAK3670233.1"/>
    <property type="molecule type" value="Genomic_DNA"/>
</dbReference>
<keyword evidence="7 10" id="KW-0804">Transcription</keyword>
<proteinExistence type="inferred from homology"/>
<comment type="caution">
    <text evidence="11">The sequence shown here is derived from an EMBL/GenBank/DDBJ whole genome shotgun (WGS) entry which is preliminary data.</text>
</comment>
<dbReference type="GO" id="GO:0016592">
    <property type="term" value="C:mediator complex"/>
    <property type="evidence" value="ECO:0007669"/>
    <property type="project" value="InterPro"/>
</dbReference>
<dbReference type="PANTHER" id="PTHR13186">
    <property type="entry name" value="MEDIATOR OF RNA POLYMERASE II TRANSCRIPTION SUBUNIT 31"/>
    <property type="match status" value="1"/>
</dbReference>
<dbReference type="GO" id="GO:0003712">
    <property type="term" value="F:transcription coregulator activity"/>
    <property type="evidence" value="ECO:0007669"/>
    <property type="project" value="InterPro"/>
</dbReference>
<keyword evidence="6 10" id="KW-0010">Activator</keyword>
<dbReference type="Proteomes" id="UP001274830">
    <property type="component" value="Unassembled WGS sequence"/>
</dbReference>
<keyword evidence="8 10" id="KW-0539">Nucleus</keyword>
<gene>
    <name evidence="11" type="primary">SOH1</name>
    <name evidence="11" type="ORF">LTR78_009888</name>
</gene>
<organism evidence="11 12">
    <name type="scientific">Recurvomyces mirabilis</name>
    <dbReference type="NCBI Taxonomy" id="574656"/>
    <lineage>
        <taxon>Eukaryota</taxon>
        <taxon>Fungi</taxon>
        <taxon>Dikarya</taxon>
        <taxon>Ascomycota</taxon>
        <taxon>Pezizomycotina</taxon>
        <taxon>Dothideomycetes</taxon>
        <taxon>Dothideomycetidae</taxon>
        <taxon>Mycosphaerellales</taxon>
        <taxon>Teratosphaeriaceae</taxon>
        <taxon>Recurvomyces</taxon>
    </lineage>
</organism>